<evidence type="ECO:0000256" key="4">
    <source>
        <dbReference type="ARBA" id="ARBA00007245"/>
    </source>
</evidence>
<dbReference type="GO" id="GO:0017022">
    <property type="term" value="F:myosin binding"/>
    <property type="evidence" value="ECO:0007669"/>
    <property type="project" value="InterPro"/>
</dbReference>
<dbReference type="OrthoDB" id="21151at2759"/>
<dbReference type="InParanoid" id="A0A2N3NDG0"/>
<dbReference type="VEuPathDB" id="FungiDB:jhhlp_002212"/>
<dbReference type="GO" id="GO:0005634">
    <property type="term" value="C:nucleus"/>
    <property type="evidence" value="ECO:0007669"/>
    <property type="project" value="UniProtKB-SubCell"/>
</dbReference>
<dbReference type="InterPro" id="IPR026858">
    <property type="entry name" value="Vezatin"/>
</dbReference>
<keyword evidence="10 13" id="KW-0175">Coiled coil</keyword>
<name>A0A2N3NDG0_9PEZI</name>
<evidence type="ECO:0000256" key="8">
    <source>
        <dbReference type="ARBA" id="ARBA00022949"/>
    </source>
</evidence>
<gene>
    <name evidence="17" type="ORF">jhhlp_002212</name>
</gene>
<evidence type="ECO:0000256" key="1">
    <source>
        <dbReference type="ARBA" id="ARBA00004123"/>
    </source>
</evidence>
<comment type="subcellular location">
    <subcellularLocation>
        <location evidence="2">Cell junction</location>
        <location evidence="2">Adherens junction</location>
    </subcellularLocation>
    <subcellularLocation>
        <location evidence="3">Cell membrane</location>
        <topology evidence="3">Multi-pass membrane protein</topology>
    </subcellularLocation>
    <subcellularLocation>
        <location evidence="1">Nucleus</location>
    </subcellularLocation>
</comment>
<evidence type="ECO:0000256" key="10">
    <source>
        <dbReference type="ARBA" id="ARBA00023054"/>
    </source>
</evidence>
<evidence type="ECO:0000256" key="13">
    <source>
        <dbReference type="SAM" id="Coils"/>
    </source>
</evidence>
<reference evidence="17 18" key="1">
    <citation type="journal article" date="2017" name="G3 (Bethesda)">
        <title>First Draft Genome Sequence of the Pathogenic Fungus Lomentospora prolificans (Formerly Scedosporium prolificans).</title>
        <authorList>
            <person name="Luo R."/>
            <person name="Zimin A."/>
            <person name="Workman R."/>
            <person name="Fan Y."/>
            <person name="Pertea G."/>
            <person name="Grossman N."/>
            <person name="Wear M.P."/>
            <person name="Jia B."/>
            <person name="Miller H."/>
            <person name="Casadevall A."/>
            <person name="Timp W."/>
            <person name="Zhang S.X."/>
            <person name="Salzberg S.L."/>
        </authorList>
    </citation>
    <scope>NUCLEOTIDE SEQUENCE [LARGE SCALE GENOMIC DNA]</scope>
    <source>
        <strain evidence="17 18">JHH-5317</strain>
    </source>
</reference>
<keyword evidence="8" id="KW-0965">Cell junction</keyword>
<evidence type="ECO:0000256" key="6">
    <source>
        <dbReference type="ARBA" id="ARBA00022475"/>
    </source>
</evidence>
<feature type="coiled-coil region" evidence="13">
    <location>
        <begin position="424"/>
        <end position="451"/>
    </location>
</feature>
<evidence type="ECO:0000259" key="16">
    <source>
        <dbReference type="Pfam" id="PF12632"/>
    </source>
</evidence>
<evidence type="ECO:0000256" key="2">
    <source>
        <dbReference type="ARBA" id="ARBA00004536"/>
    </source>
</evidence>
<organism evidence="17 18">
    <name type="scientific">Lomentospora prolificans</name>
    <dbReference type="NCBI Taxonomy" id="41688"/>
    <lineage>
        <taxon>Eukaryota</taxon>
        <taxon>Fungi</taxon>
        <taxon>Dikarya</taxon>
        <taxon>Ascomycota</taxon>
        <taxon>Pezizomycotina</taxon>
        <taxon>Sordariomycetes</taxon>
        <taxon>Hypocreomycetidae</taxon>
        <taxon>Microascales</taxon>
        <taxon>Microascaceae</taxon>
        <taxon>Lomentospora</taxon>
    </lineage>
</organism>
<keyword evidence="18" id="KW-1185">Reference proteome</keyword>
<feature type="transmembrane region" description="Helical" evidence="15">
    <location>
        <begin position="181"/>
        <end position="199"/>
    </location>
</feature>
<keyword evidence="7 15" id="KW-0812">Transmembrane</keyword>
<comment type="caution">
    <text evidence="17">The sequence shown here is derived from an EMBL/GenBank/DDBJ whole genome shotgun (WGS) entry which is preliminary data.</text>
</comment>
<evidence type="ECO:0000256" key="15">
    <source>
        <dbReference type="SAM" id="Phobius"/>
    </source>
</evidence>
<dbReference type="Proteomes" id="UP000233524">
    <property type="component" value="Unassembled WGS sequence"/>
</dbReference>
<dbReference type="STRING" id="41688.A0A2N3NDG0"/>
<accession>A0A2N3NDG0</accession>
<dbReference type="PANTHER" id="PTHR15989:SF5">
    <property type="entry name" value="VEZATIN"/>
    <property type="match status" value="1"/>
</dbReference>
<evidence type="ECO:0000256" key="12">
    <source>
        <dbReference type="ARBA" id="ARBA00023242"/>
    </source>
</evidence>
<feature type="transmembrane region" description="Helical" evidence="15">
    <location>
        <begin position="148"/>
        <end position="169"/>
    </location>
</feature>
<keyword evidence="11 15" id="KW-0472">Membrane</keyword>
<sequence length="618" mass="68324">METVVQDHTPLADYLIGEGEADASDWATPDLEPDLEPDLSSSPPSSPGFAPKGRPLVRSRFRPNAPPPIRLEIPKNSSLRKLRSKYSSVVTSRIDQADNSKFLERFRYIIVASQLLTGHAGLGQSGAYPTNGRDATPSKSQGEELPPAPAVFASVTGVVAVAFLAAWLAAGGYASLTKRRVLVFTFVIALVALVAPLYFKRQWLRYRRDQALSEVSSFVSVSQSLDSASSAALSLVQEVELVSRGYRISAPLPPISRIEDRSQSRKCIRLRKALKTCYAETLGVYSQATAAVKGFSEQIDLEKYYDIYDISDFDISDAMRGYSEEEFDDAESLRTLKILAARFHTLRKVFLCALLALDANADSKDLMRWTTAVEALISLRQATNDAYERLSSILSQEESFPIPPTPKVPLTPGRERWRSQMRKLNSLSTGIRGLQAKLQLLREESDRALDESSDISELGPTLMCQYDSIGVDLKELIGAWEEGKAALALGIDRNEKRLSSMSTLFSPSSSVSGLSTVEEGTVQDALKILNGEDRPASSVPEDFPNDAEVLFEAVALPRPRSLLTREERIAKMREERERKEQAKDKADATKGMLRELEMVINLRPRPRTMPASGRVVSM</sequence>
<evidence type="ECO:0000256" key="11">
    <source>
        <dbReference type="ARBA" id="ARBA00023136"/>
    </source>
</evidence>
<evidence type="ECO:0000256" key="5">
    <source>
        <dbReference type="ARBA" id="ARBA00018125"/>
    </source>
</evidence>
<dbReference type="AlphaFoldDB" id="A0A2N3NDG0"/>
<evidence type="ECO:0000256" key="14">
    <source>
        <dbReference type="SAM" id="MobiDB-lite"/>
    </source>
</evidence>
<feature type="coiled-coil region" evidence="13">
    <location>
        <begin position="562"/>
        <end position="599"/>
    </location>
</feature>
<proteinExistence type="inferred from homology"/>
<dbReference type="GO" id="GO:0098609">
    <property type="term" value="P:cell-cell adhesion"/>
    <property type="evidence" value="ECO:0007669"/>
    <property type="project" value="InterPro"/>
</dbReference>
<keyword evidence="6" id="KW-1003">Cell membrane</keyword>
<keyword evidence="9 15" id="KW-1133">Transmembrane helix</keyword>
<dbReference type="EMBL" id="NLAX01000008">
    <property type="protein sequence ID" value="PKS10461.1"/>
    <property type="molecule type" value="Genomic_DNA"/>
</dbReference>
<dbReference type="PANTHER" id="PTHR15989">
    <property type="entry name" value="VEZATIN"/>
    <property type="match status" value="1"/>
</dbReference>
<feature type="domain" description="Myosin-binding" evidence="16">
    <location>
        <begin position="159"/>
        <end position="438"/>
    </location>
</feature>
<dbReference type="Pfam" id="PF12632">
    <property type="entry name" value="Vezatin"/>
    <property type="match status" value="1"/>
</dbReference>
<evidence type="ECO:0000256" key="9">
    <source>
        <dbReference type="ARBA" id="ARBA00022989"/>
    </source>
</evidence>
<evidence type="ECO:0000256" key="7">
    <source>
        <dbReference type="ARBA" id="ARBA00022692"/>
    </source>
</evidence>
<protein>
    <recommendedName>
        <fullName evidence="5">Vezatin</fullName>
    </recommendedName>
</protein>
<evidence type="ECO:0000313" key="18">
    <source>
        <dbReference type="Proteomes" id="UP000233524"/>
    </source>
</evidence>
<evidence type="ECO:0000256" key="3">
    <source>
        <dbReference type="ARBA" id="ARBA00004651"/>
    </source>
</evidence>
<keyword evidence="12" id="KW-0539">Nucleus</keyword>
<feature type="region of interest" description="Disordered" evidence="14">
    <location>
        <begin position="1"/>
        <end position="70"/>
    </location>
</feature>
<comment type="similarity">
    <text evidence="4">Belongs to the vezatin family.</text>
</comment>
<dbReference type="GO" id="GO:0005886">
    <property type="term" value="C:plasma membrane"/>
    <property type="evidence" value="ECO:0007669"/>
    <property type="project" value="UniProtKB-SubCell"/>
</dbReference>
<evidence type="ECO:0000313" key="17">
    <source>
        <dbReference type="EMBL" id="PKS10461.1"/>
    </source>
</evidence>
<dbReference type="InterPro" id="IPR026859">
    <property type="entry name" value="Myosin-bd"/>
</dbReference>